<dbReference type="GO" id="GO:0042073">
    <property type="term" value="P:intraciliary transport"/>
    <property type="evidence" value="ECO:0007669"/>
    <property type="project" value="InterPro"/>
</dbReference>
<evidence type="ECO:0000256" key="3">
    <source>
        <dbReference type="ARBA" id="ARBA00017206"/>
    </source>
</evidence>
<keyword evidence="6" id="KW-0206">Cytoskeleton</keyword>
<feature type="compositionally biased region" description="Acidic residues" evidence="8">
    <location>
        <begin position="152"/>
        <end position="161"/>
    </location>
</feature>
<evidence type="ECO:0000256" key="2">
    <source>
        <dbReference type="ARBA" id="ARBA00007700"/>
    </source>
</evidence>
<evidence type="ECO:0000313" key="9">
    <source>
        <dbReference type="Proteomes" id="UP000887575"/>
    </source>
</evidence>
<evidence type="ECO:0000256" key="7">
    <source>
        <dbReference type="ARBA" id="ARBA00023273"/>
    </source>
</evidence>
<keyword evidence="4" id="KW-0963">Cytoplasm</keyword>
<dbReference type="AlphaFoldDB" id="A0AAF3FML2"/>
<evidence type="ECO:0000256" key="6">
    <source>
        <dbReference type="ARBA" id="ARBA00023212"/>
    </source>
</evidence>
<dbReference type="PANTHER" id="PTHR13376:SF0">
    <property type="entry name" value="INTRAFLAGELLAR TRANSPORT PROTEIN 46 HOMOLOG"/>
    <property type="match status" value="1"/>
</dbReference>
<accession>A0AAF3FML2</accession>
<reference evidence="10" key="1">
    <citation type="submission" date="2024-02" db="UniProtKB">
        <authorList>
            <consortium name="WormBaseParasite"/>
        </authorList>
    </citation>
    <scope>IDENTIFICATION</scope>
</reference>
<dbReference type="InterPro" id="IPR022088">
    <property type="entry name" value="Intraflagellar_transp_cmplxB"/>
</dbReference>
<evidence type="ECO:0000256" key="8">
    <source>
        <dbReference type="SAM" id="MobiDB-lite"/>
    </source>
</evidence>
<dbReference type="GO" id="GO:0060271">
    <property type="term" value="P:cilium assembly"/>
    <property type="evidence" value="ECO:0007669"/>
    <property type="project" value="TreeGrafter"/>
</dbReference>
<proteinExistence type="inferred from homology"/>
<keyword evidence="5" id="KW-0969">Cilium</keyword>
<dbReference type="GO" id="GO:0005815">
    <property type="term" value="C:microtubule organizing center"/>
    <property type="evidence" value="ECO:0007669"/>
    <property type="project" value="TreeGrafter"/>
</dbReference>
<dbReference type="PANTHER" id="PTHR13376">
    <property type="entry name" value="INTRAFLAGELLAR TRANSPORT PROTEIN 46 HOMOLOG"/>
    <property type="match status" value="1"/>
</dbReference>
<sequence>MSHKLGDPISDDSADENSQIRGLEEDKGIYHNPEVFASPRDEEDDILRSSNEGKDDGNLGKTLEDRMQDEESEGNQEGRGEFQSNSHPAEYPAGPPPAYEETSLQQKAPPTAASTESNRIKTPTSLTGMLLGNIARPFEKMAMGSKGGNHSDEEDDDDEYDDMDIPVNVKKKSKYNNGKYQFTDEEIELLEMMDEYQAEEIGIEPALKPFLLEFQPAVGDVDSFIKVPRPDEVEDNIGLTQLDEPAIKQSDPTILDMQLRHTTKEFSSNQDTPVKRVHRADRNVELIEKWIDDIKDLRRSKPAASVHYTKPLPDVEKLMQEWPADFEKGLPGIQLPTAELDVDLPTFADLCLNLVDIPVHKSRIQSLHLLFSLYSEFKNSQHFRNLAQNAEPMAFKENTDRLEL</sequence>
<feature type="region of interest" description="Disordered" evidence="8">
    <location>
        <begin position="1"/>
        <end position="123"/>
    </location>
</feature>
<comment type="similarity">
    <text evidence="2">Belongs to the IFT46 family.</text>
</comment>
<evidence type="ECO:0000256" key="1">
    <source>
        <dbReference type="ARBA" id="ARBA00004120"/>
    </source>
</evidence>
<dbReference type="GO" id="GO:0031514">
    <property type="term" value="C:motile cilium"/>
    <property type="evidence" value="ECO:0007669"/>
    <property type="project" value="TreeGrafter"/>
</dbReference>
<feature type="compositionally biased region" description="Basic and acidic residues" evidence="8">
    <location>
        <begin position="51"/>
        <end position="66"/>
    </location>
</feature>
<organism evidence="9 10">
    <name type="scientific">Mesorhabditis belari</name>
    <dbReference type="NCBI Taxonomy" id="2138241"/>
    <lineage>
        <taxon>Eukaryota</taxon>
        <taxon>Metazoa</taxon>
        <taxon>Ecdysozoa</taxon>
        <taxon>Nematoda</taxon>
        <taxon>Chromadorea</taxon>
        <taxon>Rhabditida</taxon>
        <taxon>Rhabditina</taxon>
        <taxon>Rhabditomorpha</taxon>
        <taxon>Rhabditoidea</taxon>
        <taxon>Rhabditidae</taxon>
        <taxon>Mesorhabditinae</taxon>
        <taxon>Mesorhabditis</taxon>
    </lineage>
</organism>
<comment type="subcellular location">
    <subcellularLocation>
        <location evidence="1">Cytoplasm</location>
        <location evidence="1">Cytoskeleton</location>
        <location evidence="1">Cilium basal body</location>
    </subcellularLocation>
</comment>
<dbReference type="GO" id="GO:0030992">
    <property type="term" value="C:intraciliary transport particle B"/>
    <property type="evidence" value="ECO:0007669"/>
    <property type="project" value="TreeGrafter"/>
</dbReference>
<dbReference type="Pfam" id="PF12317">
    <property type="entry name" value="IFT46_B_C"/>
    <property type="match status" value="1"/>
</dbReference>
<evidence type="ECO:0000313" key="10">
    <source>
        <dbReference type="WBParaSite" id="MBELARI_LOCUS6951"/>
    </source>
</evidence>
<evidence type="ECO:0000256" key="5">
    <source>
        <dbReference type="ARBA" id="ARBA00023069"/>
    </source>
</evidence>
<feature type="region of interest" description="Disordered" evidence="8">
    <location>
        <begin position="141"/>
        <end position="161"/>
    </location>
</feature>
<keyword evidence="7" id="KW-0966">Cell projection</keyword>
<feature type="compositionally biased region" description="Polar residues" evidence="8">
    <location>
        <begin position="102"/>
        <end position="123"/>
    </location>
</feature>
<keyword evidence="9" id="KW-1185">Reference proteome</keyword>
<name>A0AAF3FML2_9BILA</name>
<dbReference type="WBParaSite" id="MBELARI_LOCUS6951">
    <property type="protein sequence ID" value="MBELARI_LOCUS6951"/>
    <property type="gene ID" value="MBELARI_LOCUS6951"/>
</dbReference>
<protein>
    <recommendedName>
        <fullName evidence="3">Intraflagellar transport protein 46 homolog</fullName>
    </recommendedName>
</protein>
<evidence type="ECO:0000256" key="4">
    <source>
        <dbReference type="ARBA" id="ARBA00022490"/>
    </source>
</evidence>
<dbReference type="Proteomes" id="UP000887575">
    <property type="component" value="Unassembled WGS sequence"/>
</dbReference>